<protein>
    <submittedName>
        <fullName evidence="2">Uncharacterized protein</fullName>
    </submittedName>
</protein>
<evidence type="ECO:0000313" key="2">
    <source>
        <dbReference type="EMBL" id="SFU49851.1"/>
    </source>
</evidence>
<organism evidence="2 3">
    <name type="scientific">Pustulibacterium marinum</name>
    <dbReference type="NCBI Taxonomy" id="1224947"/>
    <lineage>
        <taxon>Bacteria</taxon>
        <taxon>Pseudomonadati</taxon>
        <taxon>Bacteroidota</taxon>
        <taxon>Flavobacteriia</taxon>
        <taxon>Flavobacteriales</taxon>
        <taxon>Flavobacteriaceae</taxon>
        <taxon>Pustulibacterium</taxon>
    </lineage>
</organism>
<reference evidence="2 3" key="1">
    <citation type="submission" date="2016-10" db="EMBL/GenBank/DDBJ databases">
        <authorList>
            <person name="de Groot N.N."/>
        </authorList>
    </citation>
    <scope>NUCLEOTIDE SEQUENCE [LARGE SCALE GENOMIC DNA]</scope>
    <source>
        <strain evidence="2 3">CGMCC 1.12333</strain>
    </source>
</reference>
<dbReference type="EMBL" id="FPBK01000005">
    <property type="protein sequence ID" value="SFU49851.1"/>
    <property type="molecule type" value="Genomic_DNA"/>
</dbReference>
<evidence type="ECO:0000313" key="3">
    <source>
        <dbReference type="Proteomes" id="UP000199138"/>
    </source>
</evidence>
<accession>A0A1I7GNE6</accession>
<sequence length="151" mass="17161">MKKLVFLLLAVFAMQSCLDDDGCEMACFTDPQPFFFEIVDATTGENLFTNGTYTEADIDVYNTLNNNNSVTYSFISEDDLNLLTIHSIGWVTETVDLDIQLADVSMFSLYVDAERISEDCCSFTRYNEVEITNTTFEYDAETGIYTIFVEQ</sequence>
<dbReference type="Proteomes" id="UP000199138">
    <property type="component" value="Unassembled WGS sequence"/>
</dbReference>
<feature type="chain" id="PRO_5011648212" evidence="1">
    <location>
        <begin position="20"/>
        <end position="151"/>
    </location>
</feature>
<proteinExistence type="predicted"/>
<name>A0A1I7GNE6_9FLAO</name>
<dbReference type="STRING" id="1224947.SAMN05216480_105106"/>
<dbReference type="OrthoDB" id="1119476at2"/>
<gene>
    <name evidence="2" type="ORF">SAMN05216480_105106</name>
</gene>
<feature type="signal peptide" evidence="1">
    <location>
        <begin position="1"/>
        <end position="19"/>
    </location>
</feature>
<dbReference type="RefSeq" id="WP_093024776.1">
    <property type="nucleotide sequence ID" value="NZ_FPBK01000005.1"/>
</dbReference>
<dbReference type="PROSITE" id="PS51257">
    <property type="entry name" value="PROKAR_LIPOPROTEIN"/>
    <property type="match status" value="1"/>
</dbReference>
<keyword evidence="3" id="KW-1185">Reference proteome</keyword>
<keyword evidence="1" id="KW-0732">Signal</keyword>
<dbReference type="AlphaFoldDB" id="A0A1I7GNE6"/>
<evidence type="ECO:0000256" key="1">
    <source>
        <dbReference type="SAM" id="SignalP"/>
    </source>
</evidence>